<dbReference type="SMART" id="SM00028">
    <property type="entry name" value="TPR"/>
    <property type="match status" value="12"/>
</dbReference>
<dbReference type="SUPFAM" id="SSF48452">
    <property type="entry name" value="TPR-like"/>
    <property type="match status" value="4"/>
</dbReference>
<comment type="caution">
    <text evidence="2">The sequence shown here is derived from an EMBL/GenBank/DDBJ whole genome shotgun (WGS) entry which is preliminary data.</text>
</comment>
<dbReference type="PROSITE" id="PS50005">
    <property type="entry name" value="TPR"/>
    <property type="match status" value="3"/>
</dbReference>
<dbReference type="InterPro" id="IPR019734">
    <property type="entry name" value="TPR_rpt"/>
</dbReference>
<dbReference type="SUPFAM" id="SSF81901">
    <property type="entry name" value="HCP-like"/>
    <property type="match status" value="1"/>
</dbReference>
<dbReference type="Pfam" id="PF13181">
    <property type="entry name" value="TPR_8"/>
    <property type="match status" value="2"/>
</dbReference>
<evidence type="ECO:0000256" key="1">
    <source>
        <dbReference type="PROSITE-ProRule" id="PRU00339"/>
    </source>
</evidence>
<feature type="repeat" description="TPR" evidence="1">
    <location>
        <begin position="492"/>
        <end position="525"/>
    </location>
</feature>
<evidence type="ECO:0000313" key="2">
    <source>
        <dbReference type="EMBL" id="GAA4409793.1"/>
    </source>
</evidence>
<dbReference type="Pfam" id="PF13174">
    <property type="entry name" value="TPR_6"/>
    <property type="match status" value="1"/>
</dbReference>
<sequence>MAPLTASAQRTLSYTEPDYHYRTGVELFEKDNYAAARYEFQQYLDRRKNILNTNDQNAVSAEYYVALTSLYIDEPGAEVMVDRFVKNHSEHPKAGQLYADLGNYYFNKEDYGRAISFLEKAVQQNQNYTQQAENKFKLALAYYNTQNLPKALPLLNAIKQDTQLAVAPAASYYAGVINFRQGSYREAVSDFRRIEKDPTYQNEVPGWITQALYKEQRFDELLAYTEPLLRRGGASALPEVALFTAEVYYQQGNYPKAIPYYRQYISGKNVRVPAAVRFRYGQSLFKTGAYPDAIAQLKQVSSGKDTTAQYAAYTLGISYLQTQNPQYALTSFDQASRLPFNPAIQEEAFFNHAKLQLDLNNGGEAAKELTEFLRRYPNSQFENEANELISEAYFASNNYPAAISYIEGLKRRTPKINATYQRLTFNQAVNDFNAERYTQAIQNFDKSLQNPVDAELRTAATYWKAESLSAQRKYDEAIPLYGQVARNSEFGAKSQYALGYAYYNKKDYTRALQYFRDFVSRGSAEDPGMVGDAVVRIADSYLANKQYNEAMRYYDQAIAQGRVDKDYATYQKGRILSFMDRDVEAKAMFDQVLRQNPNSRYAEDALFQAANVDFEKGSYQVAIRGFTKLIQDKPKSSLIPQALLKRAIAYSNLQTYDQAVVDYRRILNEYGTAPEAQSALLGLQNALSDAGRADEFSRELAQYKKTNPGSTDVAKVEFENAKGLYFNEKYAQAIQALLGFMQEYPASPSTSEARYYLADSYYRTNDAANALRYYNLIINDRNSDFTVRAASRAAEIELAQRNYARAVRNYQVVLGQARTKNDQVSAMLGLMDTYLAGSKPDSATYYAREILTAGSVVPGAQNRAQLALGKAALQKGDQKKAQEEFERTIALAKDVNGAEANYLIGDIQYRQKKYKESIATLLKFNEQFGEFEYWKGKAFLLVADNNVGLNEIAQAKAVLSSIIDNASQPEIVNEARQKLKALEERN</sequence>
<dbReference type="PANTHER" id="PTHR12558">
    <property type="entry name" value="CELL DIVISION CYCLE 16,23,27"/>
    <property type="match status" value="1"/>
</dbReference>
<dbReference type="Proteomes" id="UP001500936">
    <property type="component" value="Unassembled WGS sequence"/>
</dbReference>
<dbReference type="Pfam" id="PF13432">
    <property type="entry name" value="TPR_16"/>
    <property type="match status" value="6"/>
</dbReference>
<evidence type="ECO:0008006" key="4">
    <source>
        <dbReference type="Google" id="ProtNLM"/>
    </source>
</evidence>
<dbReference type="EMBL" id="BAABHB010000006">
    <property type="protein sequence ID" value="GAA4409793.1"/>
    <property type="molecule type" value="Genomic_DNA"/>
</dbReference>
<gene>
    <name evidence="2" type="ORF">GCM10023187_33550</name>
</gene>
<dbReference type="Gene3D" id="1.25.40.10">
    <property type="entry name" value="Tetratricopeptide repeat domain"/>
    <property type="match status" value="9"/>
</dbReference>
<accession>A0ABP8KM80</accession>
<dbReference type="SMART" id="SM00671">
    <property type="entry name" value="SEL1"/>
    <property type="match status" value="5"/>
</dbReference>
<protein>
    <recommendedName>
        <fullName evidence="4">Tetratricopeptide repeat-containing protein</fullName>
    </recommendedName>
</protein>
<feature type="repeat" description="TPR" evidence="1">
    <location>
        <begin position="862"/>
        <end position="895"/>
    </location>
</feature>
<organism evidence="2 3">
    <name type="scientific">Nibrella viscosa</name>
    <dbReference type="NCBI Taxonomy" id="1084524"/>
    <lineage>
        <taxon>Bacteria</taxon>
        <taxon>Pseudomonadati</taxon>
        <taxon>Bacteroidota</taxon>
        <taxon>Cytophagia</taxon>
        <taxon>Cytophagales</taxon>
        <taxon>Spirosomataceae</taxon>
        <taxon>Nibrella</taxon>
    </lineage>
</organism>
<dbReference type="InterPro" id="IPR006597">
    <property type="entry name" value="Sel1-like"/>
</dbReference>
<keyword evidence="3" id="KW-1185">Reference proteome</keyword>
<reference evidence="3" key="1">
    <citation type="journal article" date="2019" name="Int. J. Syst. Evol. Microbiol.">
        <title>The Global Catalogue of Microorganisms (GCM) 10K type strain sequencing project: providing services to taxonomists for standard genome sequencing and annotation.</title>
        <authorList>
            <consortium name="The Broad Institute Genomics Platform"/>
            <consortium name="The Broad Institute Genome Sequencing Center for Infectious Disease"/>
            <person name="Wu L."/>
            <person name="Ma J."/>
        </authorList>
    </citation>
    <scope>NUCLEOTIDE SEQUENCE [LARGE SCALE GENOMIC DNA]</scope>
    <source>
        <strain evidence="3">JCM 17925</strain>
    </source>
</reference>
<keyword evidence="1" id="KW-0802">TPR repeat</keyword>
<dbReference type="PANTHER" id="PTHR12558:SF13">
    <property type="entry name" value="CELL DIVISION CYCLE PROTEIN 27 HOMOLOG"/>
    <property type="match status" value="1"/>
</dbReference>
<feature type="repeat" description="TPR" evidence="1">
    <location>
        <begin position="95"/>
        <end position="128"/>
    </location>
</feature>
<name>A0ABP8KM80_9BACT</name>
<proteinExistence type="predicted"/>
<evidence type="ECO:0000313" key="3">
    <source>
        <dbReference type="Proteomes" id="UP001500936"/>
    </source>
</evidence>
<dbReference type="InterPro" id="IPR011990">
    <property type="entry name" value="TPR-like_helical_dom_sf"/>
</dbReference>